<sequence>MMRLIAALSVILQAFFLLPSDAFVQLLRTHSHWRTGPSRVADYNSHARRLVPLYAQKESTGSAATTVTPSSADPSEGDETDAPSDTAMDTPSPSARPLEILPTMDRAKLKKDLYLMCPGVNRGFNAKRPDSADILEVLELLESVNPNPQPNLMKDGSSPLNGEWRLLFTNALDVLLLGLIPAVQVGQVYQNVNLDGVVNAAENVVELQPQFDSVANRFLGSTVARLRVRASAEVESDSKLYLTFQSVAFEPDTFLGQLVPRNWPWPKVNLNREGRRGGGPVETTYVDEDLRIARGFGNELYVLTKVGPVPPSLLEK</sequence>
<dbReference type="AlphaFoldDB" id="A0A0G4GXJ9"/>
<dbReference type="Pfam" id="PF04755">
    <property type="entry name" value="PAP_fibrillin"/>
    <property type="match status" value="1"/>
</dbReference>
<dbReference type="InParanoid" id="A0A0G4GXJ9"/>
<evidence type="ECO:0000256" key="1">
    <source>
        <dbReference type="ARBA" id="ARBA00004474"/>
    </source>
</evidence>
<reference evidence="6 7" key="1">
    <citation type="submission" date="2014-11" db="EMBL/GenBank/DDBJ databases">
        <authorList>
            <person name="Zhu J."/>
            <person name="Qi W."/>
            <person name="Song R."/>
        </authorList>
    </citation>
    <scope>NUCLEOTIDE SEQUENCE [LARGE SCALE GENOMIC DNA]</scope>
</reference>
<evidence type="ECO:0000313" key="7">
    <source>
        <dbReference type="Proteomes" id="UP000041254"/>
    </source>
</evidence>
<dbReference type="GO" id="GO:0009536">
    <property type="term" value="C:plastid"/>
    <property type="evidence" value="ECO:0007669"/>
    <property type="project" value="UniProtKB-SubCell"/>
</dbReference>
<keyword evidence="7" id="KW-1185">Reference proteome</keyword>
<feature type="compositionally biased region" description="Polar residues" evidence="3">
    <location>
        <begin position="57"/>
        <end position="73"/>
    </location>
</feature>
<organism evidence="6 7">
    <name type="scientific">Vitrella brassicaformis (strain CCMP3155)</name>
    <dbReference type="NCBI Taxonomy" id="1169540"/>
    <lineage>
        <taxon>Eukaryota</taxon>
        <taxon>Sar</taxon>
        <taxon>Alveolata</taxon>
        <taxon>Colpodellida</taxon>
        <taxon>Vitrellaceae</taxon>
        <taxon>Vitrella</taxon>
    </lineage>
</organism>
<dbReference type="EMBL" id="CDMY01000868">
    <property type="protein sequence ID" value="CEM35772.1"/>
    <property type="molecule type" value="Genomic_DNA"/>
</dbReference>
<dbReference type="VEuPathDB" id="CryptoDB:Vbra_6393"/>
<keyword evidence="2" id="KW-0934">Plastid</keyword>
<dbReference type="OrthoDB" id="189681at2759"/>
<dbReference type="Proteomes" id="UP000041254">
    <property type="component" value="Unassembled WGS sequence"/>
</dbReference>
<dbReference type="PANTHER" id="PTHR31906">
    <property type="entry name" value="PLASTID-LIPID-ASSOCIATED PROTEIN 4, CHLOROPLASTIC-RELATED"/>
    <property type="match status" value="1"/>
</dbReference>
<evidence type="ECO:0000256" key="2">
    <source>
        <dbReference type="ARBA" id="ARBA00022640"/>
    </source>
</evidence>
<accession>A0A0G4GXJ9</accession>
<feature type="chain" id="PRO_5005191319" description="Plastid lipid-associated protein/fibrillin conserved domain-containing protein" evidence="4">
    <location>
        <begin position="23"/>
        <end position="316"/>
    </location>
</feature>
<evidence type="ECO:0000313" key="6">
    <source>
        <dbReference type="EMBL" id="CEM35772.1"/>
    </source>
</evidence>
<dbReference type="InterPro" id="IPR006843">
    <property type="entry name" value="PAP/fibrillin_dom"/>
</dbReference>
<evidence type="ECO:0000259" key="5">
    <source>
        <dbReference type="Pfam" id="PF04755"/>
    </source>
</evidence>
<evidence type="ECO:0000256" key="3">
    <source>
        <dbReference type="SAM" id="MobiDB-lite"/>
    </source>
</evidence>
<dbReference type="OMA" id="VTQRITH"/>
<dbReference type="InterPro" id="IPR039633">
    <property type="entry name" value="PAP"/>
</dbReference>
<keyword evidence="4" id="KW-0732">Signal</keyword>
<feature type="domain" description="Plastid lipid-associated protein/fibrillin conserved" evidence="5">
    <location>
        <begin position="108"/>
        <end position="303"/>
    </location>
</feature>
<name>A0A0G4GXJ9_VITBC</name>
<proteinExistence type="predicted"/>
<feature type="signal peptide" evidence="4">
    <location>
        <begin position="1"/>
        <end position="22"/>
    </location>
</feature>
<evidence type="ECO:0000256" key="4">
    <source>
        <dbReference type="SAM" id="SignalP"/>
    </source>
</evidence>
<dbReference type="STRING" id="1169540.A0A0G4GXJ9"/>
<comment type="subcellular location">
    <subcellularLocation>
        <location evidence="1">Plastid</location>
    </subcellularLocation>
</comment>
<feature type="region of interest" description="Disordered" evidence="3">
    <location>
        <begin position="54"/>
        <end position="98"/>
    </location>
</feature>
<protein>
    <recommendedName>
        <fullName evidence="5">Plastid lipid-associated protein/fibrillin conserved domain-containing protein</fullName>
    </recommendedName>
</protein>
<gene>
    <name evidence="6" type="ORF">Vbra_6393</name>
</gene>